<dbReference type="EMBL" id="CP086322">
    <property type="protein sequence ID" value="UQA91990.1"/>
    <property type="molecule type" value="Genomic_DNA"/>
</dbReference>
<keyword evidence="5" id="KW-1185">Reference proteome</keyword>
<dbReference type="CDD" id="cd05233">
    <property type="entry name" value="SDR_c"/>
    <property type="match status" value="1"/>
</dbReference>
<sequence>MTTALVTGASYGIGHEIAHELAARGYDLILVARSADALYDLAHDVESRYTVSTTVLPANLAAPGELELVANSAGAIDILVNNAGAALAAPFTSTAWEGQKATEKAMLALNVSAPTRLIHAALPQMMRRGFGRVLNIGSVSGTAPVWASSTYGPSKAYLLALTQSISRSREIRASNVRLTCLVLGHTVSEFHKRAGIPPSPRVITLPARFIANAAVRAIHRPSPPVTYVPSIRYKFLNSLVKYAPQVLTMAPGLVTDFTAAGGEQHQSCARDADFRAS</sequence>
<dbReference type="InterPro" id="IPR002347">
    <property type="entry name" value="SDR_fam"/>
</dbReference>
<dbReference type="PRINTS" id="PR00080">
    <property type="entry name" value="SDRFAMILY"/>
</dbReference>
<dbReference type="Pfam" id="PF00106">
    <property type="entry name" value="adh_short"/>
    <property type="match status" value="1"/>
</dbReference>
<dbReference type="SUPFAM" id="SSF51735">
    <property type="entry name" value="NAD(P)-binding Rossmann-fold domains"/>
    <property type="match status" value="1"/>
</dbReference>
<organism evidence="4 5">
    <name type="scientific">Streptomyces halobius</name>
    <dbReference type="NCBI Taxonomy" id="2879846"/>
    <lineage>
        <taxon>Bacteria</taxon>
        <taxon>Bacillati</taxon>
        <taxon>Actinomycetota</taxon>
        <taxon>Actinomycetes</taxon>
        <taxon>Kitasatosporales</taxon>
        <taxon>Streptomycetaceae</taxon>
        <taxon>Streptomyces</taxon>
    </lineage>
</organism>
<evidence type="ECO:0000256" key="2">
    <source>
        <dbReference type="ARBA" id="ARBA00023002"/>
    </source>
</evidence>
<dbReference type="InterPro" id="IPR036291">
    <property type="entry name" value="NAD(P)-bd_dom_sf"/>
</dbReference>
<dbReference type="PIRSF" id="PIRSF000126">
    <property type="entry name" value="11-beta-HSD1"/>
    <property type="match status" value="1"/>
</dbReference>
<accession>A0ABY4M6H9</accession>
<evidence type="ECO:0000256" key="3">
    <source>
        <dbReference type="RuleBase" id="RU000363"/>
    </source>
</evidence>
<gene>
    <name evidence="4" type="ORF">K9S39_09130</name>
</gene>
<reference evidence="4" key="1">
    <citation type="submission" date="2021-10" db="EMBL/GenBank/DDBJ databases">
        <title>Streptomyces nigrumlapis sp.nov.,an antimicrobial producing actinobacterium isolated from Black Gobi rocks.</title>
        <authorList>
            <person name="Wen Y."/>
            <person name="Zhang W."/>
            <person name="Liu X.G."/>
        </authorList>
    </citation>
    <scope>NUCLEOTIDE SEQUENCE</scope>
    <source>
        <strain evidence="4">ST13-2-2</strain>
    </source>
</reference>
<dbReference type="PRINTS" id="PR00081">
    <property type="entry name" value="GDHRDH"/>
</dbReference>
<evidence type="ECO:0000313" key="4">
    <source>
        <dbReference type="EMBL" id="UQA91990.1"/>
    </source>
</evidence>
<proteinExistence type="inferred from homology"/>
<evidence type="ECO:0000313" key="5">
    <source>
        <dbReference type="Proteomes" id="UP000830115"/>
    </source>
</evidence>
<dbReference type="Proteomes" id="UP000830115">
    <property type="component" value="Chromosome"/>
</dbReference>
<keyword evidence="2" id="KW-0560">Oxidoreductase</keyword>
<comment type="similarity">
    <text evidence="1 3">Belongs to the short-chain dehydrogenases/reductases (SDR) family.</text>
</comment>
<dbReference type="PANTHER" id="PTHR44196">
    <property type="entry name" value="DEHYDROGENASE/REDUCTASE SDR FAMILY MEMBER 7B"/>
    <property type="match status" value="1"/>
</dbReference>
<dbReference type="RefSeq" id="WP_248862805.1">
    <property type="nucleotide sequence ID" value="NZ_CP086322.1"/>
</dbReference>
<dbReference type="Gene3D" id="3.40.50.720">
    <property type="entry name" value="NAD(P)-binding Rossmann-like Domain"/>
    <property type="match status" value="1"/>
</dbReference>
<protein>
    <submittedName>
        <fullName evidence="4">SDR family NAD(P)-dependent oxidoreductase</fullName>
    </submittedName>
</protein>
<name>A0ABY4M6H9_9ACTN</name>
<dbReference type="PANTHER" id="PTHR44196:SF2">
    <property type="entry name" value="SHORT-CHAIN DEHYDROGENASE-RELATED"/>
    <property type="match status" value="1"/>
</dbReference>
<evidence type="ECO:0000256" key="1">
    <source>
        <dbReference type="ARBA" id="ARBA00006484"/>
    </source>
</evidence>